<keyword evidence="8" id="KW-0963">Cytoplasm</keyword>
<keyword evidence="3 8" id="KW-0547">Nucleotide-binding</keyword>
<dbReference type="CDD" id="cd02020">
    <property type="entry name" value="CMPK"/>
    <property type="match status" value="1"/>
</dbReference>
<dbReference type="OrthoDB" id="5292579at2"/>
<dbReference type="GO" id="GO:0005829">
    <property type="term" value="C:cytosol"/>
    <property type="evidence" value="ECO:0007669"/>
    <property type="project" value="TreeGrafter"/>
</dbReference>
<evidence type="ECO:0000313" key="10">
    <source>
        <dbReference type="EMBL" id="AGH95054.1"/>
    </source>
</evidence>
<dbReference type="GO" id="GO:0005524">
    <property type="term" value="F:ATP binding"/>
    <property type="evidence" value="ECO:0007669"/>
    <property type="project" value="UniProtKB-UniRule"/>
</dbReference>
<dbReference type="Proteomes" id="UP000012040">
    <property type="component" value="Chromosome"/>
</dbReference>
<comment type="catalytic activity">
    <reaction evidence="6 8">
        <text>dCMP + ATP = dCDP + ADP</text>
        <dbReference type="Rhea" id="RHEA:25094"/>
        <dbReference type="ChEBI" id="CHEBI:30616"/>
        <dbReference type="ChEBI" id="CHEBI:57566"/>
        <dbReference type="ChEBI" id="CHEBI:58593"/>
        <dbReference type="ChEBI" id="CHEBI:456216"/>
        <dbReference type="EC" id="2.7.4.25"/>
    </reaction>
</comment>
<accession>M4VPK7</accession>
<dbReference type="HOGENOM" id="CLU_079959_0_0_7"/>
<evidence type="ECO:0000256" key="4">
    <source>
        <dbReference type="ARBA" id="ARBA00022777"/>
    </source>
</evidence>
<feature type="domain" description="Cytidylate kinase" evidence="9">
    <location>
        <begin position="5"/>
        <end position="214"/>
    </location>
</feature>
<comment type="subcellular location">
    <subcellularLocation>
        <location evidence="8">Cytoplasm</location>
    </subcellularLocation>
</comment>
<feature type="binding site" evidence="8">
    <location>
        <begin position="9"/>
        <end position="17"/>
    </location>
    <ligand>
        <name>ATP</name>
        <dbReference type="ChEBI" id="CHEBI:30616"/>
    </ligand>
</feature>
<dbReference type="NCBIfam" id="TIGR00017">
    <property type="entry name" value="cmk"/>
    <property type="match status" value="1"/>
</dbReference>
<comment type="catalytic activity">
    <reaction evidence="7 8">
        <text>CMP + ATP = CDP + ADP</text>
        <dbReference type="Rhea" id="RHEA:11600"/>
        <dbReference type="ChEBI" id="CHEBI:30616"/>
        <dbReference type="ChEBI" id="CHEBI:58069"/>
        <dbReference type="ChEBI" id="CHEBI:60377"/>
        <dbReference type="ChEBI" id="CHEBI:456216"/>
        <dbReference type="EC" id="2.7.4.25"/>
    </reaction>
</comment>
<proteinExistence type="inferred from homology"/>
<dbReference type="Pfam" id="PF02224">
    <property type="entry name" value="Cytidylate_kin"/>
    <property type="match status" value="1"/>
</dbReference>
<organism evidence="10 11">
    <name type="scientific">Pseudobdellovibrio exovorus JSS</name>
    <dbReference type="NCBI Taxonomy" id="1184267"/>
    <lineage>
        <taxon>Bacteria</taxon>
        <taxon>Pseudomonadati</taxon>
        <taxon>Bdellovibrionota</taxon>
        <taxon>Bdellovibrionia</taxon>
        <taxon>Bdellovibrionales</taxon>
        <taxon>Pseudobdellovibrionaceae</taxon>
        <taxon>Pseudobdellovibrio</taxon>
    </lineage>
</organism>
<dbReference type="GO" id="GO:0036430">
    <property type="term" value="F:CMP kinase activity"/>
    <property type="evidence" value="ECO:0007669"/>
    <property type="project" value="RHEA"/>
</dbReference>
<keyword evidence="5 8" id="KW-0067">ATP-binding</keyword>
<dbReference type="InterPro" id="IPR003136">
    <property type="entry name" value="Cytidylate_kin"/>
</dbReference>
<evidence type="ECO:0000259" key="9">
    <source>
        <dbReference type="Pfam" id="PF02224"/>
    </source>
</evidence>
<evidence type="ECO:0000256" key="5">
    <source>
        <dbReference type="ARBA" id="ARBA00022840"/>
    </source>
</evidence>
<dbReference type="GO" id="GO:0006220">
    <property type="term" value="P:pyrimidine nucleotide metabolic process"/>
    <property type="evidence" value="ECO:0007669"/>
    <property type="project" value="UniProtKB-UniRule"/>
</dbReference>
<dbReference type="Gene3D" id="3.40.50.300">
    <property type="entry name" value="P-loop containing nucleotide triphosphate hydrolases"/>
    <property type="match status" value="1"/>
</dbReference>
<dbReference type="KEGG" id="bex:A11Q_836"/>
<comment type="similarity">
    <text evidence="1 8">Belongs to the cytidylate kinase family. Type 1 subfamily.</text>
</comment>
<dbReference type="EC" id="2.7.4.25" evidence="8"/>
<gene>
    <name evidence="8" type="primary">cmk</name>
    <name evidence="10" type="ORF">A11Q_836</name>
</gene>
<evidence type="ECO:0000256" key="6">
    <source>
        <dbReference type="ARBA" id="ARBA00047615"/>
    </source>
</evidence>
<dbReference type="InterPro" id="IPR027417">
    <property type="entry name" value="P-loop_NTPase"/>
</dbReference>
<evidence type="ECO:0000256" key="2">
    <source>
        <dbReference type="ARBA" id="ARBA00022679"/>
    </source>
</evidence>
<reference evidence="10 11" key="1">
    <citation type="journal article" date="2013" name="ISME J.">
        <title>By their genes ye shall know them: genomic signatures of predatory bacteria.</title>
        <authorList>
            <person name="Pasternak Z."/>
            <person name="Pietrokovski S."/>
            <person name="Rotem O."/>
            <person name="Gophna U."/>
            <person name="Lurie-Weinberger M.N."/>
            <person name="Jurkevitch E."/>
        </authorList>
    </citation>
    <scope>NUCLEOTIDE SEQUENCE [LARGE SCALE GENOMIC DNA]</scope>
    <source>
        <strain evidence="10 11">JSS</strain>
    </source>
</reference>
<dbReference type="HAMAP" id="MF_00238">
    <property type="entry name" value="Cytidyl_kinase_type1"/>
    <property type="match status" value="1"/>
</dbReference>
<dbReference type="EMBL" id="CP003537">
    <property type="protein sequence ID" value="AGH95054.1"/>
    <property type="molecule type" value="Genomic_DNA"/>
</dbReference>
<dbReference type="PANTHER" id="PTHR21299">
    <property type="entry name" value="CYTIDYLATE KINASE/PANTOATE-BETA-ALANINE LIGASE"/>
    <property type="match status" value="1"/>
</dbReference>
<keyword evidence="11" id="KW-1185">Reference proteome</keyword>
<dbReference type="eggNOG" id="COG0283">
    <property type="taxonomic scope" value="Bacteria"/>
</dbReference>
<protein>
    <recommendedName>
        <fullName evidence="8">Cytidylate kinase</fullName>
        <shortName evidence="8">CK</shortName>
        <ecNumber evidence="8">2.7.4.25</ecNumber>
    </recommendedName>
    <alternativeName>
        <fullName evidence="8">Cytidine monophosphate kinase</fullName>
        <shortName evidence="8">CMP kinase</shortName>
    </alternativeName>
</protein>
<evidence type="ECO:0000256" key="3">
    <source>
        <dbReference type="ARBA" id="ARBA00022741"/>
    </source>
</evidence>
<sequence>MGFVITIDGPAASGKSSVSRELAKRLGIPWVSTGAFYRGLAYAALESGIDLSDKVALTELAMSDTWKIVMTPERTQAWFRDQDVTDKIAQEAVGNVASQISHYPEVRRSLLDHQRQCALKANGLVAEGRDCGTVVFPQAEVKIYLTASSEHRAQRRAQELGMDEKELVIQQKQRDEQDSTRKTAPLQIPQDALVVDTTQMTLMDVVEKIHQFAQQKI</sequence>
<dbReference type="STRING" id="1184267.A11Q_836"/>
<dbReference type="PATRIC" id="fig|1184267.3.peg.846"/>
<evidence type="ECO:0000256" key="7">
    <source>
        <dbReference type="ARBA" id="ARBA00048478"/>
    </source>
</evidence>
<dbReference type="GO" id="GO:0015949">
    <property type="term" value="P:nucleobase-containing small molecule interconversion"/>
    <property type="evidence" value="ECO:0007669"/>
    <property type="project" value="TreeGrafter"/>
</dbReference>
<evidence type="ECO:0000256" key="1">
    <source>
        <dbReference type="ARBA" id="ARBA00009427"/>
    </source>
</evidence>
<evidence type="ECO:0000313" key="11">
    <source>
        <dbReference type="Proteomes" id="UP000012040"/>
    </source>
</evidence>
<keyword evidence="4 8" id="KW-0418">Kinase</keyword>
<name>M4VPK7_9BACT</name>
<keyword evidence="2 8" id="KW-0808">Transferase</keyword>
<dbReference type="PANTHER" id="PTHR21299:SF2">
    <property type="entry name" value="CYTIDYLATE KINASE"/>
    <property type="match status" value="1"/>
</dbReference>
<dbReference type="AlphaFoldDB" id="M4VPK7"/>
<dbReference type="SUPFAM" id="SSF52540">
    <property type="entry name" value="P-loop containing nucleoside triphosphate hydrolases"/>
    <property type="match status" value="1"/>
</dbReference>
<evidence type="ECO:0000256" key="8">
    <source>
        <dbReference type="HAMAP-Rule" id="MF_00238"/>
    </source>
</evidence>
<dbReference type="GO" id="GO:0036431">
    <property type="term" value="F:dCMP kinase activity"/>
    <property type="evidence" value="ECO:0007669"/>
    <property type="project" value="InterPro"/>
</dbReference>
<dbReference type="InterPro" id="IPR011994">
    <property type="entry name" value="Cytidylate_kinase_dom"/>
</dbReference>
<dbReference type="RefSeq" id="WP_015469544.1">
    <property type="nucleotide sequence ID" value="NC_020813.1"/>
</dbReference>